<dbReference type="InterPro" id="IPR002081">
    <property type="entry name" value="Cryptochrome/DNA_photolyase_1"/>
</dbReference>
<dbReference type="NCBIfam" id="TIGR02765">
    <property type="entry name" value="crypto_DASH"/>
    <property type="match status" value="1"/>
</dbReference>
<protein>
    <recommendedName>
        <fullName evidence="2 6">Cryptochrome DASH</fullName>
    </recommendedName>
</protein>
<evidence type="ECO:0000313" key="9">
    <source>
        <dbReference type="Proteomes" id="UP001165366"/>
    </source>
</evidence>
<reference evidence="8" key="2">
    <citation type="submission" date="2024-05" db="EMBL/GenBank/DDBJ databases">
        <title>Rhodohalobacter halophilus gen. nov., sp. nov., a moderately halophilic member of the family Balneolaceae.</title>
        <authorList>
            <person name="Xia J."/>
        </authorList>
    </citation>
    <scope>NUCLEOTIDE SEQUENCE</scope>
    <source>
        <strain evidence="8">WB101</strain>
    </source>
</reference>
<evidence type="ECO:0000259" key="7">
    <source>
        <dbReference type="PROSITE" id="PS51645"/>
    </source>
</evidence>
<comment type="caution">
    <text evidence="8">The sequence shown here is derived from an EMBL/GenBank/DDBJ whole genome shotgun (WGS) entry which is preliminary data.</text>
</comment>
<dbReference type="PRINTS" id="PR00147">
    <property type="entry name" value="DNAPHOTLYASE"/>
</dbReference>
<proteinExistence type="inferred from homology"/>
<dbReference type="PANTHER" id="PTHR11455:SF22">
    <property type="entry name" value="CRYPTOCHROME DASH"/>
    <property type="match status" value="1"/>
</dbReference>
<evidence type="ECO:0000256" key="5">
    <source>
        <dbReference type="ARBA" id="ARBA00022991"/>
    </source>
</evidence>
<sequence>MKNSLLWFRNDLRLHDHIPLSKALDSNTLLPLYVIDESLFEPHPQLGFKKMEIRRAQFLLETLADLDGKLRSLNSKLLVLVGDPAKLIPELIDTYQITDLYHQAEPAYEERALRNKIKNQITLDVDVHSYWGSTLYQLSDIPFSGSEIPDVYTKFRKKCEKQSVVRDPLSIPDKLPPLPQNFESGESTIPSLEDLGYDRETEFDDRAVLRFRGGETEGIKRMNDYIWEGDHLKNYKKTRNGLLGANYSSKFSPWLAVGALSPRMIHKEVKKYEHERVNNRSTYWMIFELIWRDYWKFLFVKHDPKIFYPGGIQDKQVDWKHDAEIFNRWTDGTTGFPFVDANMRELKHTGFMSNRGRQNVASVLAKNLGIDWRWGAAWFESQLIDYDVYSNYGNWAYIAGVGTDPRNRYFHIVNQAKKYDHDGEYMQHWLPELSKVPGKLLPEFHEQNSEEMKMYDVVLGEDYPEPIIDLEESYERLRERN</sequence>
<dbReference type="Proteomes" id="UP001165366">
    <property type="component" value="Unassembled WGS sequence"/>
</dbReference>
<dbReference type="EMBL" id="JAKLWS010000011">
    <property type="protein sequence ID" value="MCG2588955.1"/>
    <property type="molecule type" value="Genomic_DNA"/>
</dbReference>
<keyword evidence="3 6" id="KW-0285">Flavoprotein</keyword>
<evidence type="ECO:0000256" key="2">
    <source>
        <dbReference type="ARBA" id="ARBA00017881"/>
    </source>
</evidence>
<evidence type="ECO:0000256" key="4">
    <source>
        <dbReference type="ARBA" id="ARBA00022827"/>
    </source>
</evidence>
<dbReference type="SUPFAM" id="SSF48173">
    <property type="entry name" value="Cryptochrome/photolyase FAD-binding domain"/>
    <property type="match status" value="1"/>
</dbReference>
<dbReference type="InterPro" id="IPR006050">
    <property type="entry name" value="DNA_photolyase_N"/>
</dbReference>
<comment type="function">
    <text evidence="6">May have a photoreceptor function.</text>
</comment>
<dbReference type="PROSITE" id="PS51645">
    <property type="entry name" value="PHR_CRY_ALPHA_BETA"/>
    <property type="match status" value="1"/>
</dbReference>
<comment type="cofactor">
    <cofactor evidence="6">
        <name>(6R)-5,10-methylene-5,6,7,8-tetrahydrofolate</name>
        <dbReference type="ChEBI" id="CHEBI:15636"/>
    </cofactor>
    <text evidence="6">Binds 1 5,10-methenyltetrahydrofolate (MTHF) per subunit.</text>
</comment>
<evidence type="ECO:0000313" key="8">
    <source>
        <dbReference type="EMBL" id="MCG2588955.1"/>
    </source>
</evidence>
<feature type="domain" description="Photolyase/cryptochrome alpha/beta" evidence="7">
    <location>
        <begin position="2"/>
        <end position="135"/>
    </location>
</feature>
<keyword evidence="4 6" id="KW-0274">FAD</keyword>
<dbReference type="InterPro" id="IPR036134">
    <property type="entry name" value="Crypto/Photolyase_FAD-like_sf"/>
</dbReference>
<gene>
    <name evidence="8" type="ORF">L6773_10275</name>
</gene>
<dbReference type="InterPro" id="IPR036155">
    <property type="entry name" value="Crypto/Photolyase_N_sf"/>
</dbReference>
<dbReference type="Gene3D" id="3.40.50.620">
    <property type="entry name" value="HUPs"/>
    <property type="match status" value="1"/>
</dbReference>
<dbReference type="Pfam" id="PF00875">
    <property type="entry name" value="DNA_photolyase"/>
    <property type="match status" value="1"/>
</dbReference>
<dbReference type="PANTHER" id="PTHR11455">
    <property type="entry name" value="CRYPTOCHROME"/>
    <property type="match status" value="1"/>
</dbReference>
<accession>A0ABS9KDQ3</accession>
<reference evidence="8" key="1">
    <citation type="submission" date="2022-01" db="EMBL/GenBank/DDBJ databases">
        <authorList>
            <person name="Wang Y."/>
        </authorList>
    </citation>
    <scope>NUCLEOTIDE SEQUENCE</scope>
    <source>
        <strain evidence="8">WB101</strain>
    </source>
</reference>
<organism evidence="8 9">
    <name type="scientific">Rhodohalobacter sulfatireducens</name>
    <dbReference type="NCBI Taxonomy" id="2911366"/>
    <lineage>
        <taxon>Bacteria</taxon>
        <taxon>Pseudomonadati</taxon>
        <taxon>Balneolota</taxon>
        <taxon>Balneolia</taxon>
        <taxon>Balneolales</taxon>
        <taxon>Balneolaceae</taxon>
        <taxon>Rhodohalobacter</taxon>
    </lineage>
</organism>
<comment type="cofactor">
    <cofactor evidence="6">
        <name>FAD</name>
        <dbReference type="ChEBI" id="CHEBI:57692"/>
    </cofactor>
    <text evidence="6">Binds 1 FAD per subunit.</text>
</comment>
<keyword evidence="9" id="KW-1185">Reference proteome</keyword>
<dbReference type="InterPro" id="IPR014133">
    <property type="entry name" value="Cry_DASH"/>
</dbReference>
<comment type="similarity">
    <text evidence="1 6">Belongs to the DNA photolyase class-1 family.</text>
</comment>
<evidence type="ECO:0000256" key="1">
    <source>
        <dbReference type="ARBA" id="ARBA00005862"/>
    </source>
</evidence>
<dbReference type="InterPro" id="IPR014729">
    <property type="entry name" value="Rossmann-like_a/b/a_fold"/>
</dbReference>
<dbReference type="Gene3D" id="1.25.40.80">
    <property type="match status" value="1"/>
</dbReference>
<dbReference type="InterPro" id="IPR005101">
    <property type="entry name" value="Cryptochr/Photolyase_FAD-bd"/>
</dbReference>
<dbReference type="Gene3D" id="1.10.579.10">
    <property type="entry name" value="DNA Cyclobutane Dipyrimidine Photolyase, subunit A, domain 3"/>
    <property type="match status" value="1"/>
</dbReference>
<keyword evidence="5 6" id="KW-0157">Chromophore</keyword>
<evidence type="ECO:0000256" key="3">
    <source>
        <dbReference type="ARBA" id="ARBA00022630"/>
    </source>
</evidence>
<evidence type="ECO:0000256" key="6">
    <source>
        <dbReference type="RuleBase" id="RU367151"/>
    </source>
</evidence>
<dbReference type="Pfam" id="PF03441">
    <property type="entry name" value="FAD_binding_7"/>
    <property type="match status" value="1"/>
</dbReference>
<dbReference type="SUPFAM" id="SSF52425">
    <property type="entry name" value="Cryptochrome/photolyase, N-terminal domain"/>
    <property type="match status" value="1"/>
</dbReference>
<dbReference type="RefSeq" id="WP_237854066.1">
    <property type="nucleotide sequence ID" value="NZ_JAKLWS010000011.1"/>
</dbReference>
<name>A0ABS9KDQ3_9BACT</name>